<dbReference type="EMBL" id="CP036263">
    <property type="protein sequence ID" value="QDS97010.1"/>
    <property type="molecule type" value="Genomic_DNA"/>
</dbReference>
<feature type="signal peptide" evidence="1">
    <location>
        <begin position="1"/>
        <end position="23"/>
    </location>
</feature>
<dbReference type="AlphaFoldDB" id="A0A517MQ50"/>
<sequence precursor="true">MIKRICILSVVVLGLTAASATEADARVFVRRVAPVRRIAARAVLPPYPVARRAAYGPVYRRSYYRPAYYGSSYYRPGVSVSVGGFGW</sequence>
<evidence type="ECO:0000313" key="2">
    <source>
        <dbReference type="EMBL" id="QDS97010.1"/>
    </source>
</evidence>
<reference evidence="2 3" key="1">
    <citation type="submission" date="2019-02" db="EMBL/GenBank/DDBJ databases">
        <title>Deep-cultivation of Planctomycetes and their phenomic and genomic characterization uncovers novel biology.</title>
        <authorList>
            <person name="Wiegand S."/>
            <person name="Jogler M."/>
            <person name="Boedeker C."/>
            <person name="Pinto D."/>
            <person name="Vollmers J."/>
            <person name="Rivas-Marin E."/>
            <person name="Kohn T."/>
            <person name="Peeters S.H."/>
            <person name="Heuer A."/>
            <person name="Rast P."/>
            <person name="Oberbeckmann S."/>
            <person name="Bunk B."/>
            <person name="Jeske O."/>
            <person name="Meyerdierks A."/>
            <person name="Storesund J.E."/>
            <person name="Kallscheuer N."/>
            <person name="Luecker S."/>
            <person name="Lage O.M."/>
            <person name="Pohl T."/>
            <person name="Merkel B.J."/>
            <person name="Hornburger P."/>
            <person name="Mueller R.-W."/>
            <person name="Bruemmer F."/>
            <person name="Labrenz M."/>
            <person name="Spormann A.M."/>
            <person name="Op den Camp H."/>
            <person name="Overmann J."/>
            <person name="Amann R."/>
            <person name="Jetten M.S.M."/>
            <person name="Mascher T."/>
            <person name="Medema M.H."/>
            <person name="Devos D.P."/>
            <person name="Kaster A.-K."/>
            <person name="Ovreas L."/>
            <person name="Rohde M."/>
            <person name="Galperin M.Y."/>
            <person name="Jogler C."/>
        </authorList>
    </citation>
    <scope>NUCLEOTIDE SEQUENCE [LARGE SCALE GENOMIC DNA]</scope>
    <source>
        <strain evidence="2 3">HG15A2</strain>
    </source>
</reference>
<organism evidence="2 3">
    <name type="scientific">Adhaeretor mobilis</name>
    <dbReference type="NCBI Taxonomy" id="1930276"/>
    <lineage>
        <taxon>Bacteria</taxon>
        <taxon>Pseudomonadati</taxon>
        <taxon>Planctomycetota</taxon>
        <taxon>Planctomycetia</taxon>
        <taxon>Pirellulales</taxon>
        <taxon>Lacipirellulaceae</taxon>
        <taxon>Adhaeretor</taxon>
    </lineage>
</organism>
<feature type="chain" id="PRO_5022208512" evidence="1">
    <location>
        <begin position="24"/>
        <end position="87"/>
    </location>
</feature>
<evidence type="ECO:0000256" key="1">
    <source>
        <dbReference type="SAM" id="SignalP"/>
    </source>
</evidence>
<proteinExistence type="predicted"/>
<dbReference type="KEGG" id="amob:HG15A2_02690"/>
<dbReference type="Proteomes" id="UP000319852">
    <property type="component" value="Chromosome"/>
</dbReference>
<gene>
    <name evidence="2" type="ORF">HG15A2_02690</name>
</gene>
<evidence type="ECO:0000313" key="3">
    <source>
        <dbReference type="Proteomes" id="UP000319852"/>
    </source>
</evidence>
<dbReference type="RefSeq" id="WP_145057051.1">
    <property type="nucleotide sequence ID" value="NZ_CP036263.1"/>
</dbReference>
<name>A0A517MQ50_9BACT</name>
<keyword evidence="1" id="KW-0732">Signal</keyword>
<keyword evidence="3" id="KW-1185">Reference proteome</keyword>
<protein>
    <submittedName>
        <fullName evidence="2">Uncharacterized protein</fullName>
    </submittedName>
</protein>
<accession>A0A517MQ50</accession>